<reference evidence="1" key="1">
    <citation type="submission" date="2019-04" db="EMBL/GenBank/DDBJ databases">
        <title>Microbes associate with the intestines of laboratory mice.</title>
        <authorList>
            <person name="Navarre W."/>
            <person name="Wong E."/>
            <person name="Huang K."/>
            <person name="Tropini C."/>
            <person name="Ng K."/>
            <person name="Yu B."/>
        </authorList>
    </citation>
    <scope>NUCLEOTIDE SEQUENCE</scope>
    <source>
        <strain evidence="1">NM01_1-7b</strain>
    </source>
</reference>
<accession>A0AC61RTN0</accession>
<evidence type="ECO:0000313" key="2">
    <source>
        <dbReference type="Proteomes" id="UP000304953"/>
    </source>
</evidence>
<dbReference type="Proteomes" id="UP000304953">
    <property type="component" value="Unassembled WGS sequence"/>
</dbReference>
<protein>
    <submittedName>
        <fullName evidence="1">Uncharacterized protein</fullName>
    </submittedName>
</protein>
<dbReference type="EMBL" id="SRYA01000033">
    <property type="protein sequence ID" value="TGY95206.1"/>
    <property type="molecule type" value="Genomic_DNA"/>
</dbReference>
<name>A0AC61RTN0_9FIRM</name>
<keyword evidence="2" id="KW-1185">Reference proteome</keyword>
<comment type="caution">
    <text evidence="1">The sequence shown here is derived from an EMBL/GenBank/DDBJ whole genome shotgun (WGS) entry which is preliminary data.</text>
</comment>
<evidence type="ECO:0000313" key="1">
    <source>
        <dbReference type="EMBL" id="TGY95206.1"/>
    </source>
</evidence>
<organism evidence="1 2">
    <name type="scientific">Petralouisia muris</name>
    <dbReference type="NCBI Taxonomy" id="3032872"/>
    <lineage>
        <taxon>Bacteria</taxon>
        <taxon>Bacillati</taxon>
        <taxon>Bacillota</taxon>
        <taxon>Clostridia</taxon>
        <taxon>Lachnospirales</taxon>
        <taxon>Lachnospiraceae</taxon>
        <taxon>Petralouisia</taxon>
    </lineage>
</organism>
<proteinExistence type="predicted"/>
<sequence>MKNSKQFAVRMAAALFIILALCIVLAHRIEILLLTEVRTVTVPPAIRMEDGSTVVKVSPACIFTNRNGQPCVMLLQRREGTWGTELYVAETSVQIYSADYDFCFLEGNLEGQTLAIYPSRSLSDDETVRCVEE</sequence>
<gene>
    <name evidence="1" type="ORF">E5329_16235</name>
</gene>